<feature type="domain" description="IrrE N-terminal-like" evidence="1">
    <location>
        <begin position="293"/>
        <end position="386"/>
    </location>
</feature>
<dbReference type="PANTHER" id="PTHR43236">
    <property type="entry name" value="ANTITOXIN HIGA1"/>
    <property type="match status" value="1"/>
</dbReference>
<evidence type="ECO:0000313" key="2">
    <source>
        <dbReference type="EMBL" id="QGM45095.1"/>
    </source>
</evidence>
<keyword evidence="3" id="KW-1185">Reference proteome</keyword>
<evidence type="ECO:0000259" key="1">
    <source>
        <dbReference type="Pfam" id="PF06114"/>
    </source>
</evidence>
<proteinExistence type="predicted"/>
<dbReference type="KEGG" id="mhey:H2LOC_004985"/>
<dbReference type="Pfam" id="PF06114">
    <property type="entry name" value="Peptidase_M78"/>
    <property type="match status" value="1"/>
</dbReference>
<name>A0A6B8KDK3_9HYPH</name>
<gene>
    <name evidence="2" type="ORF">H2LOC_004985</name>
</gene>
<dbReference type="AlphaFoldDB" id="A0A6B8KDK3"/>
<protein>
    <submittedName>
        <fullName evidence="2">ImmA/IrrE family metallo-endopeptidase</fullName>
    </submittedName>
</protein>
<dbReference type="InterPro" id="IPR052345">
    <property type="entry name" value="Rad_response_metalloprotease"/>
</dbReference>
<organism evidence="2 3">
    <name type="scientific">Methylocystis heyeri</name>
    <dbReference type="NCBI Taxonomy" id="391905"/>
    <lineage>
        <taxon>Bacteria</taxon>
        <taxon>Pseudomonadati</taxon>
        <taxon>Pseudomonadota</taxon>
        <taxon>Alphaproteobacteria</taxon>
        <taxon>Hyphomicrobiales</taxon>
        <taxon>Methylocystaceae</taxon>
        <taxon>Methylocystis</taxon>
    </lineage>
</organism>
<dbReference type="InterPro" id="IPR010359">
    <property type="entry name" value="IrrE_HExxH"/>
</dbReference>
<accession>A0A6B8KDK3</accession>
<dbReference type="EMBL" id="CP046052">
    <property type="protein sequence ID" value="QGM45095.1"/>
    <property type="molecule type" value="Genomic_DNA"/>
</dbReference>
<dbReference type="Proteomes" id="UP000309061">
    <property type="component" value="Chromosome"/>
</dbReference>
<dbReference type="OrthoDB" id="9794834at2"/>
<sequence>MDFAMSGFSTADLDKVFGPESCGDTPEKRARSSRREFVRGQTMLAEASAEATGRRLAAAEALANYGFEKLLAAVEEGQAPLVPGRSEPARTIQSHRNALGYTPEELARLAKVDANDVVKAETPGQVSPIRILERLARPLAIDERILGFATQGGTEELGVRLRELAAPQGNARLTSTTVAALAESAWVIGRQTSLLSMIGERNTKSLETFQVDDDYEYPTYERGYRLAAQARQLLGLPPEPPIKSMRSLVSSMLNIPLVQTTLSENLAGATIAIGEVRGIVVNIQGRNRNVWVRRMTLAHELGHMLWDPAERLNRLTVDGYSDLTVDKYSDNSVIRRDPVEIRANAFAIAFLAPPSAVDKMVGHAEITPSAVFEVAQHFGISVTAAAAHIGNVRRVEVVPPRGSKFPEPSDEMRGQEDFTIDYFPIKGIPPALVGKFASIVAQAFREGLISRDTAATFLQTTEDNISQDIMESIINLTRR</sequence>
<reference evidence="2 3" key="1">
    <citation type="submission" date="2019-11" db="EMBL/GenBank/DDBJ databases">
        <title>The genome sequence of Methylocystis heyeri.</title>
        <authorList>
            <person name="Oshkin I.Y."/>
            <person name="Miroshnikov K."/>
            <person name="Dedysh S.N."/>
        </authorList>
    </citation>
    <scope>NUCLEOTIDE SEQUENCE [LARGE SCALE GENOMIC DNA]</scope>
    <source>
        <strain evidence="2 3">H2</strain>
    </source>
</reference>
<dbReference type="PANTHER" id="PTHR43236:SF2">
    <property type="entry name" value="BLL0069 PROTEIN"/>
    <property type="match status" value="1"/>
</dbReference>
<evidence type="ECO:0000313" key="3">
    <source>
        <dbReference type="Proteomes" id="UP000309061"/>
    </source>
</evidence>
<dbReference type="Gene3D" id="1.10.10.2910">
    <property type="match status" value="1"/>
</dbReference>